<dbReference type="PANTHER" id="PTHR34548:SF5">
    <property type="entry name" value="PROTEIN TIC 21, CHLOROPLASTIC"/>
    <property type="match status" value="1"/>
</dbReference>
<sequence length="348" mass="36640">MPSLHFPTASSSGVSAVALRPGFHHRLPARLSPSFNPLRLAPNPLISPKRRATTISSYQSPSSPLLHGFQIKGSKTSLAPFTVASSYPTSPGSVSGDSEVDKAKLAQVAKRLEKTSRYFKRLGSIGFWGQLVSTLVAAVILSFSVAVTGKPTSPATFYATASGIAAGFVSVFWSFGYIRLSERLRRTAADPAKVPLSPVRLVAADAVADAAAYYIATAGFIGVNRRTRRSDAVFSRRMLTLPPAPPRADVVKGLRSGIMVNLVGMGAAILGMQATVGFLVAKALTTSASPFYQGVSQGYSPVLALDVFLVQASANTLLSHFLGLVCSLELLRSVTVPTSESMAVPKVA</sequence>
<dbReference type="Pfam" id="PF12263">
    <property type="entry name" value="DUF3611"/>
    <property type="match status" value="2"/>
</dbReference>
<accession>A0ABQ8BWE1</accession>
<evidence type="ECO:0008006" key="4">
    <source>
        <dbReference type="Google" id="ProtNLM"/>
    </source>
</evidence>
<organism evidence="2 3">
    <name type="scientific">Brassica napus</name>
    <name type="common">Rape</name>
    <dbReference type="NCBI Taxonomy" id="3708"/>
    <lineage>
        <taxon>Eukaryota</taxon>
        <taxon>Viridiplantae</taxon>
        <taxon>Streptophyta</taxon>
        <taxon>Embryophyta</taxon>
        <taxon>Tracheophyta</taxon>
        <taxon>Spermatophyta</taxon>
        <taxon>Magnoliopsida</taxon>
        <taxon>eudicotyledons</taxon>
        <taxon>Gunneridae</taxon>
        <taxon>Pentapetalae</taxon>
        <taxon>rosids</taxon>
        <taxon>malvids</taxon>
        <taxon>Brassicales</taxon>
        <taxon>Brassicaceae</taxon>
        <taxon>Brassiceae</taxon>
        <taxon>Brassica</taxon>
    </lineage>
</organism>
<dbReference type="Proteomes" id="UP000824890">
    <property type="component" value="Unassembled WGS sequence"/>
</dbReference>
<gene>
    <name evidence="2" type="ORF">HID58_032441</name>
</gene>
<keyword evidence="1" id="KW-0472">Membrane</keyword>
<name>A0ABQ8BWE1_BRANA</name>
<keyword evidence="1" id="KW-0812">Transmembrane</keyword>
<keyword evidence="1" id="KW-1133">Transmembrane helix</keyword>
<feature type="transmembrane region" description="Helical" evidence="1">
    <location>
        <begin position="262"/>
        <end position="281"/>
    </location>
</feature>
<keyword evidence="3" id="KW-1185">Reference proteome</keyword>
<comment type="caution">
    <text evidence="2">The sequence shown here is derived from an EMBL/GenBank/DDBJ whole genome shotgun (WGS) entry which is preliminary data.</text>
</comment>
<dbReference type="PANTHER" id="PTHR34548">
    <property type="entry name" value="PROTEIN TIC 21, CHLOROPLASTIC"/>
    <property type="match status" value="1"/>
</dbReference>
<evidence type="ECO:0000313" key="2">
    <source>
        <dbReference type="EMBL" id="KAH0909120.1"/>
    </source>
</evidence>
<protein>
    <recommendedName>
        <fullName evidence="4">Protein TIC 21, chloroplastic</fullName>
    </recommendedName>
</protein>
<evidence type="ECO:0000256" key="1">
    <source>
        <dbReference type="SAM" id="Phobius"/>
    </source>
</evidence>
<feature type="transmembrane region" description="Helical" evidence="1">
    <location>
        <begin position="125"/>
        <end position="145"/>
    </location>
</feature>
<dbReference type="EMBL" id="JAGKQM010000009">
    <property type="protein sequence ID" value="KAH0909120.1"/>
    <property type="molecule type" value="Genomic_DNA"/>
</dbReference>
<feature type="transmembrane region" description="Helical" evidence="1">
    <location>
        <begin position="157"/>
        <end position="178"/>
    </location>
</feature>
<dbReference type="InterPro" id="IPR022051">
    <property type="entry name" value="DUF3611"/>
</dbReference>
<evidence type="ECO:0000313" key="3">
    <source>
        <dbReference type="Proteomes" id="UP000824890"/>
    </source>
</evidence>
<proteinExistence type="predicted"/>
<reference evidence="2 3" key="1">
    <citation type="submission" date="2021-05" db="EMBL/GenBank/DDBJ databases">
        <title>Genome Assembly of Synthetic Allotetraploid Brassica napus Reveals Homoeologous Exchanges between Subgenomes.</title>
        <authorList>
            <person name="Davis J.T."/>
        </authorList>
    </citation>
    <scope>NUCLEOTIDE SEQUENCE [LARGE SCALE GENOMIC DNA]</scope>
    <source>
        <strain evidence="3">cv. Da-Ae</strain>
        <tissue evidence="2">Seedling</tissue>
    </source>
</reference>